<name>A0A0V7ZK84_9CYAN</name>
<feature type="region of interest" description="Disordered" evidence="3">
    <location>
        <begin position="1"/>
        <end position="214"/>
    </location>
</feature>
<evidence type="ECO:0008006" key="6">
    <source>
        <dbReference type="Google" id="ProtNLM"/>
    </source>
</evidence>
<dbReference type="PANTHER" id="PTHR38340">
    <property type="entry name" value="S-LAYER PROTEIN"/>
    <property type="match status" value="1"/>
</dbReference>
<dbReference type="InterPro" id="IPR050557">
    <property type="entry name" value="RTX_toxin/Mannuronan_C5-epim"/>
</dbReference>
<reference evidence="4 5" key="1">
    <citation type="journal article" date="2015" name="Genome Announc.">
        <title>Draft Genome of the Euendolithic (true boring) Cyanobacterium Mastigocoleus testarum strain BC008.</title>
        <authorList>
            <person name="Guida B.S."/>
            <person name="Garcia-Pichel F."/>
        </authorList>
    </citation>
    <scope>NUCLEOTIDE SEQUENCE [LARGE SCALE GENOMIC DNA]</scope>
    <source>
        <strain evidence="4 5">BC008</strain>
    </source>
</reference>
<dbReference type="AlphaFoldDB" id="A0A0V7ZK84"/>
<dbReference type="Proteomes" id="UP000053372">
    <property type="component" value="Unassembled WGS sequence"/>
</dbReference>
<evidence type="ECO:0000256" key="1">
    <source>
        <dbReference type="ARBA" id="ARBA00004613"/>
    </source>
</evidence>
<dbReference type="PANTHER" id="PTHR38340:SF1">
    <property type="entry name" value="S-LAYER PROTEIN"/>
    <property type="match status" value="1"/>
</dbReference>
<keyword evidence="2" id="KW-0964">Secreted</keyword>
<dbReference type="PROSITE" id="PS00330">
    <property type="entry name" value="HEMOLYSIN_CALCIUM"/>
    <property type="match status" value="6"/>
</dbReference>
<dbReference type="PRINTS" id="PR00313">
    <property type="entry name" value="CABNDNGRPT"/>
</dbReference>
<dbReference type="InterPro" id="IPR011049">
    <property type="entry name" value="Serralysin-like_metalloprot_C"/>
</dbReference>
<sequence>MILNGGPNNDYLIGSNNADLISGKDGKDTLEGGNGNDTLEGGKGKDNLNGGNGDDVLEGGKGNDILNAENGNDSLSGGKGNDTLDGGNGNDNLEGGNGRDYLEGGNGHDRLSGGNGNDRLSGGNGKDTLEGGKGNDTLNGGNGNDSLSGGNGNDLLEGGKGHDTLNGGNGDDTLEGGDGKDLLNGGDGNDSLDGGNGRDILEGSKGNDILNGGNGKDTADYSQLTEAITLEAVGVVNKGSLGSDQIVNIETIIGATGQDNKIDGSTGRSGVTSFNVDLSQNRLTVRNIPGFGNVKFAVENFVNVTGTSQNDKITGNAQDNILIGGGGNDFFGGTAGNDTLNGDDGGNDTVDYTGLGQAITLSPTGIVQKDGGLGSDELVRVERIIGDANQDNTIDTSGTGNQVSVNVDLAAETLQVNNIPGVGTLNRTVVNFVNVVGTTQNDNISGNQQNNTLTGDAGDDLFGGSAGNDTINGDDGNDTIDYTGLGEAITLLPTGIIEKDGGLGTDNLFRVENIIGDANQANTINASSAGSPASINVDLAAETLQVNNVPGVGTLNFNVVNFVNVTGTAQNDDITGNSEDNIINGFGGQDVLTGGTGADTFVLGESGSIFYDDAGLLDLASIEDFVSGEDKIQLTGSLGDYSFLNLGSTNLIISGNDLIASVNATIDTANDIVFG</sequence>
<feature type="compositionally biased region" description="Low complexity" evidence="3">
    <location>
        <begin position="81"/>
        <end position="94"/>
    </location>
</feature>
<evidence type="ECO:0000313" key="5">
    <source>
        <dbReference type="Proteomes" id="UP000053372"/>
    </source>
</evidence>
<comment type="caution">
    <text evidence="4">The sequence shown here is derived from an EMBL/GenBank/DDBJ whole genome shotgun (WGS) entry which is preliminary data.</text>
</comment>
<feature type="compositionally biased region" description="Basic and acidic residues" evidence="3">
    <location>
        <begin position="100"/>
        <end position="111"/>
    </location>
</feature>
<accession>A0A0V7ZK84</accession>
<evidence type="ECO:0000256" key="3">
    <source>
        <dbReference type="SAM" id="MobiDB-lite"/>
    </source>
</evidence>
<dbReference type="EMBL" id="LMTZ01000113">
    <property type="protein sequence ID" value="KST65049.1"/>
    <property type="molecule type" value="Genomic_DNA"/>
</dbReference>
<keyword evidence="5" id="KW-1185">Reference proteome</keyword>
<comment type="subcellular location">
    <subcellularLocation>
        <location evidence="1">Secreted</location>
    </subcellularLocation>
</comment>
<proteinExistence type="predicted"/>
<dbReference type="GO" id="GO:0005576">
    <property type="term" value="C:extracellular region"/>
    <property type="evidence" value="ECO:0007669"/>
    <property type="project" value="UniProtKB-SubCell"/>
</dbReference>
<protein>
    <recommendedName>
        <fullName evidence="6">Calcium-binding protein</fullName>
    </recommendedName>
</protein>
<dbReference type="SUPFAM" id="SSF51120">
    <property type="entry name" value="beta-Roll"/>
    <property type="match status" value="5"/>
</dbReference>
<feature type="compositionally biased region" description="Low complexity" evidence="3">
    <location>
        <begin position="135"/>
        <end position="156"/>
    </location>
</feature>
<evidence type="ECO:0000256" key="2">
    <source>
        <dbReference type="ARBA" id="ARBA00022525"/>
    </source>
</evidence>
<dbReference type="Pfam" id="PF00353">
    <property type="entry name" value="HemolysinCabind"/>
    <property type="match status" value="8"/>
</dbReference>
<dbReference type="Gene3D" id="2.150.10.10">
    <property type="entry name" value="Serralysin-like metalloprotease, C-terminal"/>
    <property type="match status" value="7"/>
</dbReference>
<dbReference type="InterPro" id="IPR001343">
    <property type="entry name" value="Hemolysn_Ca-bd"/>
</dbReference>
<dbReference type="InterPro" id="IPR018511">
    <property type="entry name" value="Hemolysin-typ_Ca-bd_CS"/>
</dbReference>
<evidence type="ECO:0000313" key="4">
    <source>
        <dbReference type="EMBL" id="KST65049.1"/>
    </source>
</evidence>
<organism evidence="4 5">
    <name type="scientific">Mastigocoleus testarum BC008</name>
    <dbReference type="NCBI Taxonomy" id="371196"/>
    <lineage>
        <taxon>Bacteria</taxon>
        <taxon>Bacillati</taxon>
        <taxon>Cyanobacteriota</taxon>
        <taxon>Cyanophyceae</taxon>
        <taxon>Nostocales</taxon>
        <taxon>Hapalosiphonaceae</taxon>
        <taxon>Mastigocoleus</taxon>
    </lineage>
</organism>
<gene>
    <name evidence="4" type="ORF">BC008_19790</name>
</gene>
<dbReference type="RefSeq" id="WP_058184092.1">
    <property type="nucleotide sequence ID" value="NZ_LMTZ01000113.1"/>
</dbReference>
<dbReference type="GO" id="GO:0005509">
    <property type="term" value="F:calcium ion binding"/>
    <property type="evidence" value="ECO:0007669"/>
    <property type="project" value="InterPro"/>
</dbReference>